<proteinExistence type="predicted"/>
<protein>
    <submittedName>
        <fullName evidence="1">Uncharacterized protein</fullName>
    </submittedName>
</protein>
<evidence type="ECO:0000313" key="1">
    <source>
        <dbReference type="EMBL" id="SCA57674.1"/>
    </source>
</evidence>
<name>A0A1C3RK59_9PROT</name>
<evidence type="ECO:0000313" key="2">
    <source>
        <dbReference type="Proteomes" id="UP000231658"/>
    </source>
</evidence>
<keyword evidence="2" id="KW-1185">Reference proteome</keyword>
<dbReference type="OrthoDB" id="7328141at2"/>
<dbReference type="EMBL" id="FLYE01000045">
    <property type="protein sequence ID" value="SCA57674.1"/>
    <property type="molecule type" value="Genomic_DNA"/>
</dbReference>
<gene>
    <name evidence="1" type="ORF">MTBPR1_60187</name>
</gene>
<dbReference type="STRING" id="1867952.MTBPR1_60187"/>
<reference evidence="1 2" key="1">
    <citation type="submission" date="2016-07" db="EMBL/GenBank/DDBJ databases">
        <authorList>
            <person name="Lefevre C.T."/>
        </authorList>
    </citation>
    <scope>NUCLEOTIDE SEQUENCE [LARGE SCALE GENOMIC DNA]</scope>
    <source>
        <strain evidence="1">PR1</strain>
    </source>
</reference>
<dbReference type="Proteomes" id="UP000231658">
    <property type="component" value="Unassembled WGS sequence"/>
</dbReference>
<accession>A0A1C3RK59</accession>
<dbReference type="AlphaFoldDB" id="A0A1C3RK59"/>
<sequence length="254" mass="28569">MTDQVASKTGITQAGISCALDLKEKYKSNQPICVPGEKTKILMPENLLNINLDLESLEDPMPLSLMATRDPESPMSLAAAARLSPLAGKNKFVGEVMNIVADASKHENVTSAINMLHENDFHPKAIGEVVRQTNRAIVQTRKQFSSALRQNLHALLEGDMVPRNFVKEFFELTENGNLRHDIRKRLVTSMLLSTTIRPSIKFLFLENFDRLPEAVRMTIIKDVLNAPENHHTEVIKEELAWIVNNEKGGTFKYH</sequence>
<dbReference type="RefSeq" id="WP_069189683.1">
    <property type="nucleotide sequence ID" value="NZ_FLYE01000045.1"/>
</dbReference>
<organism evidence="1 2">
    <name type="scientific">Candidatus Terasakiella magnetica</name>
    <dbReference type="NCBI Taxonomy" id="1867952"/>
    <lineage>
        <taxon>Bacteria</taxon>
        <taxon>Pseudomonadati</taxon>
        <taxon>Pseudomonadota</taxon>
        <taxon>Alphaproteobacteria</taxon>
        <taxon>Rhodospirillales</taxon>
        <taxon>Terasakiellaceae</taxon>
        <taxon>Terasakiella</taxon>
    </lineage>
</organism>